<dbReference type="Gene3D" id="3.40.50.300">
    <property type="entry name" value="P-loop containing nucleotide triphosphate hydrolases"/>
    <property type="match status" value="1"/>
</dbReference>
<protein>
    <recommendedName>
        <fullName evidence="4">P-loop containing nucleoside triphosphate hydrolase protein</fullName>
    </recommendedName>
</protein>
<dbReference type="GeneID" id="65082942"/>
<dbReference type="VEuPathDB" id="FungiDB:FMAN_03671"/>
<evidence type="ECO:0008006" key="4">
    <source>
        <dbReference type="Google" id="ProtNLM"/>
    </source>
</evidence>
<accession>A0A1L7U6T8</accession>
<dbReference type="InterPro" id="IPR027417">
    <property type="entry name" value="P-loop_NTPase"/>
</dbReference>
<proteinExistence type="predicted"/>
<dbReference type="Pfam" id="PF17784">
    <property type="entry name" value="Sulfotransfer_4"/>
    <property type="match status" value="1"/>
</dbReference>
<dbReference type="RefSeq" id="XP_041689926.1">
    <property type="nucleotide sequence ID" value="XM_041824447.1"/>
</dbReference>
<organism evidence="2 3">
    <name type="scientific">Fusarium mangiferae</name>
    <name type="common">Mango malformation disease fungus</name>
    <dbReference type="NCBI Taxonomy" id="192010"/>
    <lineage>
        <taxon>Eukaryota</taxon>
        <taxon>Fungi</taxon>
        <taxon>Dikarya</taxon>
        <taxon>Ascomycota</taxon>
        <taxon>Pezizomycotina</taxon>
        <taxon>Sordariomycetes</taxon>
        <taxon>Hypocreomycetidae</taxon>
        <taxon>Hypocreales</taxon>
        <taxon>Nectriaceae</taxon>
        <taxon>Fusarium</taxon>
        <taxon>Fusarium fujikuroi species complex</taxon>
    </lineage>
</organism>
<evidence type="ECO:0000313" key="2">
    <source>
        <dbReference type="EMBL" id="CVL06460.1"/>
    </source>
</evidence>
<reference evidence="3" key="1">
    <citation type="journal article" date="2016" name="Genome Biol. Evol.">
        <title>Comparative 'omics' of the Fusarium fujikuroi species complex highlights differences in genetic potential and metabolite synthesis.</title>
        <authorList>
            <person name="Niehaus E.-M."/>
            <person name="Muensterkoetter M."/>
            <person name="Proctor R.H."/>
            <person name="Brown D.W."/>
            <person name="Sharon A."/>
            <person name="Idan Y."/>
            <person name="Oren-Young L."/>
            <person name="Sieber C.M."/>
            <person name="Novak O."/>
            <person name="Pencik A."/>
            <person name="Tarkowska D."/>
            <person name="Hromadova K."/>
            <person name="Freeman S."/>
            <person name="Maymon M."/>
            <person name="Elazar M."/>
            <person name="Youssef S.A."/>
            <person name="El-Shabrawy E.S.M."/>
            <person name="Shalaby A.B.A."/>
            <person name="Houterman P."/>
            <person name="Brock N.L."/>
            <person name="Burkhardt I."/>
            <person name="Tsavkelova E.A."/>
            <person name="Dickschat J.S."/>
            <person name="Galuszka P."/>
            <person name="Gueldener U."/>
            <person name="Tudzynski B."/>
        </authorList>
    </citation>
    <scope>NUCLEOTIDE SEQUENCE [LARGE SCALE GENOMIC DNA]</scope>
    <source>
        <strain evidence="3">MRC7560</strain>
    </source>
</reference>
<keyword evidence="3" id="KW-1185">Reference proteome</keyword>
<dbReference type="SUPFAM" id="SSF52540">
    <property type="entry name" value="P-loop containing nucleoside triphosphate hydrolases"/>
    <property type="match status" value="1"/>
</dbReference>
<sequence>MEKFIYPLNPPNRFRDNGKQMQVLCLGLSRSGTDSLRSALRILGYSDVYHGFVITSHQREDCAFWVPLMRRKLRNPNFRESIDFDSVLGNCEAVTDGPANVFGHELLTYYPNAKVIINRRRHVDDWYSSMKKTCLEVFSWPMWVLSWFDTSICWLWWNFELVMKEYYKGDFEKFGKETFKNHYKDLESRLTKDERPFLDWTVEDGWEPLCKFLERPTPDVPFPNGNKGSGQFQDNMQQATRDIVANALRNMTLCFTLLLSTTLAFILTRNL</sequence>
<keyword evidence="1" id="KW-1133">Transmembrane helix</keyword>
<feature type="transmembrane region" description="Helical" evidence="1">
    <location>
        <begin position="137"/>
        <end position="157"/>
    </location>
</feature>
<dbReference type="PANTHER" id="PTHR36978:SF8">
    <property type="entry name" value="NAD DEPENDENT EPIMERASE_DEHYDRATASE"/>
    <property type="match status" value="1"/>
</dbReference>
<keyword evidence="1" id="KW-0812">Transmembrane</keyword>
<keyword evidence="1" id="KW-0472">Membrane</keyword>
<evidence type="ECO:0000313" key="3">
    <source>
        <dbReference type="Proteomes" id="UP000184255"/>
    </source>
</evidence>
<dbReference type="Proteomes" id="UP000184255">
    <property type="component" value="Unassembled WGS sequence"/>
</dbReference>
<dbReference type="InterPro" id="IPR040632">
    <property type="entry name" value="Sulfotransfer_4"/>
</dbReference>
<dbReference type="EMBL" id="FCQH01000017">
    <property type="protein sequence ID" value="CVL06460.1"/>
    <property type="molecule type" value="Genomic_DNA"/>
</dbReference>
<evidence type="ECO:0000256" key="1">
    <source>
        <dbReference type="SAM" id="Phobius"/>
    </source>
</evidence>
<dbReference type="PANTHER" id="PTHR36978">
    <property type="entry name" value="P-LOOP CONTAINING NUCLEOTIDE TRIPHOSPHATE HYDROLASE"/>
    <property type="match status" value="1"/>
</dbReference>
<feature type="transmembrane region" description="Helical" evidence="1">
    <location>
        <begin position="247"/>
        <end position="267"/>
    </location>
</feature>
<name>A0A1L7U6T8_FUSMA</name>
<comment type="caution">
    <text evidence="2">The sequence shown here is derived from an EMBL/GenBank/DDBJ whole genome shotgun (WGS) entry which is preliminary data.</text>
</comment>
<gene>
    <name evidence="2" type="ORF">FMAN_03671</name>
</gene>
<dbReference type="AlphaFoldDB" id="A0A1L7U6T8"/>